<evidence type="ECO:0000256" key="4">
    <source>
        <dbReference type="ARBA" id="ARBA00022475"/>
    </source>
</evidence>
<evidence type="ECO:0000256" key="3">
    <source>
        <dbReference type="ARBA" id="ARBA00022448"/>
    </source>
</evidence>
<dbReference type="Proteomes" id="UP001499951">
    <property type="component" value="Unassembled WGS sequence"/>
</dbReference>
<dbReference type="PANTHER" id="PTHR30269">
    <property type="entry name" value="TRANSMEMBRANE PROTEIN YFCA"/>
    <property type="match status" value="1"/>
</dbReference>
<feature type="transmembrane region" description="Helical" evidence="8">
    <location>
        <begin position="229"/>
        <end position="247"/>
    </location>
</feature>
<comment type="similarity">
    <text evidence="2 8">Belongs to the 4-toluene sulfonate uptake permease (TSUP) (TC 2.A.102) family.</text>
</comment>
<protein>
    <recommendedName>
        <fullName evidence="8">Probable membrane transporter protein</fullName>
    </recommendedName>
</protein>
<dbReference type="Pfam" id="PF01925">
    <property type="entry name" value="TauE"/>
    <property type="match status" value="1"/>
</dbReference>
<evidence type="ECO:0000313" key="9">
    <source>
        <dbReference type="EMBL" id="GAA0577364.1"/>
    </source>
</evidence>
<sequence>MFDPLQLFGLFVLALVAGTIDAMAGGGGLLTIPGLMATGLPPVTALATNKFQAIFSPLSAARHFWKSGRLPVLKLWKPALLAMLASACGAASLTFINPGVLRSLVPFFLIAICGWLLLSDDLGKEPGAARMKFSMFAVSVVPLIAFYDGFFGPGTGTFFAMSMVGLAGLALDSATMQAKLYNFMSNLGALIFFLFTGHIVWIVAIVMACGMVSGGAIGARLVLKHGTGLIKPLLIVTSLAMSARLLWQNGTLAAWAKALGLH</sequence>
<evidence type="ECO:0000256" key="5">
    <source>
        <dbReference type="ARBA" id="ARBA00022692"/>
    </source>
</evidence>
<evidence type="ECO:0000313" key="10">
    <source>
        <dbReference type="Proteomes" id="UP001499951"/>
    </source>
</evidence>
<evidence type="ECO:0000256" key="1">
    <source>
        <dbReference type="ARBA" id="ARBA00004651"/>
    </source>
</evidence>
<dbReference type="PANTHER" id="PTHR30269:SF0">
    <property type="entry name" value="MEMBRANE TRANSPORTER PROTEIN YFCA-RELATED"/>
    <property type="match status" value="1"/>
</dbReference>
<dbReference type="RefSeq" id="WP_166936233.1">
    <property type="nucleotide sequence ID" value="NZ_BAAADD010000007.1"/>
</dbReference>
<reference evidence="9 10" key="1">
    <citation type="journal article" date="2019" name="Int. J. Syst. Evol. Microbiol.">
        <title>The Global Catalogue of Microorganisms (GCM) 10K type strain sequencing project: providing services to taxonomists for standard genome sequencing and annotation.</title>
        <authorList>
            <consortium name="The Broad Institute Genomics Platform"/>
            <consortium name="The Broad Institute Genome Sequencing Center for Infectious Disease"/>
            <person name="Wu L."/>
            <person name="Ma J."/>
        </authorList>
    </citation>
    <scope>NUCLEOTIDE SEQUENCE [LARGE SCALE GENOMIC DNA]</scope>
    <source>
        <strain evidence="9 10">JCM 15089</strain>
    </source>
</reference>
<keyword evidence="10" id="KW-1185">Reference proteome</keyword>
<accession>A0ABN1EXZ8</accession>
<evidence type="ECO:0000256" key="2">
    <source>
        <dbReference type="ARBA" id="ARBA00009142"/>
    </source>
</evidence>
<keyword evidence="3" id="KW-0813">Transport</keyword>
<organism evidence="9 10">
    <name type="scientific">Rhizomicrobium electricum</name>
    <dbReference type="NCBI Taxonomy" id="480070"/>
    <lineage>
        <taxon>Bacteria</taxon>
        <taxon>Pseudomonadati</taxon>
        <taxon>Pseudomonadota</taxon>
        <taxon>Alphaproteobacteria</taxon>
        <taxon>Micropepsales</taxon>
        <taxon>Micropepsaceae</taxon>
        <taxon>Rhizomicrobium</taxon>
    </lineage>
</organism>
<keyword evidence="4 8" id="KW-1003">Cell membrane</keyword>
<comment type="subcellular location">
    <subcellularLocation>
        <location evidence="1 8">Cell membrane</location>
        <topology evidence="1 8">Multi-pass membrane protein</topology>
    </subcellularLocation>
</comment>
<keyword evidence="6 8" id="KW-1133">Transmembrane helix</keyword>
<feature type="transmembrane region" description="Helical" evidence="8">
    <location>
        <begin position="101"/>
        <end position="119"/>
    </location>
</feature>
<comment type="caution">
    <text evidence="9">The sequence shown here is derived from an EMBL/GenBank/DDBJ whole genome shotgun (WGS) entry which is preliminary data.</text>
</comment>
<gene>
    <name evidence="9" type="ORF">GCM10008942_27800</name>
</gene>
<evidence type="ECO:0000256" key="6">
    <source>
        <dbReference type="ARBA" id="ARBA00022989"/>
    </source>
</evidence>
<dbReference type="InterPro" id="IPR002781">
    <property type="entry name" value="TM_pro_TauE-like"/>
</dbReference>
<keyword evidence="5 8" id="KW-0812">Transmembrane</keyword>
<evidence type="ECO:0000256" key="8">
    <source>
        <dbReference type="RuleBase" id="RU363041"/>
    </source>
</evidence>
<feature type="transmembrane region" description="Helical" evidence="8">
    <location>
        <begin position="75"/>
        <end position="95"/>
    </location>
</feature>
<keyword evidence="7 8" id="KW-0472">Membrane</keyword>
<dbReference type="EMBL" id="BAAADD010000007">
    <property type="protein sequence ID" value="GAA0577364.1"/>
    <property type="molecule type" value="Genomic_DNA"/>
</dbReference>
<dbReference type="InterPro" id="IPR052017">
    <property type="entry name" value="TSUP"/>
</dbReference>
<feature type="transmembrane region" description="Helical" evidence="8">
    <location>
        <begin position="156"/>
        <end position="175"/>
    </location>
</feature>
<feature type="transmembrane region" description="Helical" evidence="8">
    <location>
        <begin position="187"/>
        <end position="217"/>
    </location>
</feature>
<name>A0ABN1EXZ8_9PROT</name>
<evidence type="ECO:0000256" key="7">
    <source>
        <dbReference type="ARBA" id="ARBA00023136"/>
    </source>
</evidence>
<proteinExistence type="inferred from homology"/>